<keyword evidence="5 7" id="KW-0067">ATP-binding</keyword>
<comment type="catalytic activity">
    <reaction evidence="7">
        <text>shikimate + ATP = 3-phosphoshikimate + ADP + H(+)</text>
        <dbReference type="Rhea" id="RHEA:13121"/>
        <dbReference type="ChEBI" id="CHEBI:15378"/>
        <dbReference type="ChEBI" id="CHEBI:30616"/>
        <dbReference type="ChEBI" id="CHEBI:36208"/>
        <dbReference type="ChEBI" id="CHEBI:145989"/>
        <dbReference type="ChEBI" id="CHEBI:456216"/>
        <dbReference type="EC" id="2.7.1.71"/>
    </reaction>
</comment>
<keyword evidence="7" id="KW-0963">Cytoplasm</keyword>
<feature type="binding site" evidence="7">
    <location>
        <begin position="11"/>
        <end position="16"/>
    </location>
    <ligand>
        <name>ATP</name>
        <dbReference type="ChEBI" id="CHEBI:30616"/>
    </ligand>
</feature>
<dbReference type="Gene3D" id="3.40.50.300">
    <property type="entry name" value="P-loop containing nucleotide triphosphate hydrolases"/>
    <property type="match status" value="1"/>
</dbReference>
<dbReference type="GO" id="GO:0004765">
    <property type="term" value="F:shikimate kinase activity"/>
    <property type="evidence" value="ECO:0007669"/>
    <property type="project" value="UniProtKB-UniRule"/>
</dbReference>
<comment type="function">
    <text evidence="7">Catalyzes the specific phosphorylation of the 3-hydroxyl group of shikimic acid using ATP as a cosubstrate.</text>
</comment>
<dbReference type="GO" id="GO:0005829">
    <property type="term" value="C:cytosol"/>
    <property type="evidence" value="ECO:0007669"/>
    <property type="project" value="TreeGrafter"/>
</dbReference>
<proteinExistence type="inferred from homology"/>
<evidence type="ECO:0000256" key="4">
    <source>
        <dbReference type="ARBA" id="ARBA00022777"/>
    </source>
</evidence>
<evidence type="ECO:0000313" key="9">
    <source>
        <dbReference type="Proteomes" id="UP000438760"/>
    </source>
</evidence>
<dbReference type="Proteomes" id="UP000438760">
    <property type="component" value="Unassembled WGS sequence"/>
</dbReference>
<feature type="binding site" evidence="7">
    <location>
        <position position="57"/>
    </location>
    <ligand>
        <name>substrate</name>
    </ligand>
</feature>
<dbReference type="CDD" id="cd00464">
    <property type="entry name" value="SK"/>
    <property type="match status" value="1"/>
</dbReference>
<dbReference type="GO" id="GO:0009423">
    <property type="term" value="P:chorismate biosynthetic process"/>
    <property type="evidence" value="ECO:0007669"/>
    <property type="project" value="UniProtKB-UniRule"/>
</dbReference>
<dbReference type="RefSeq" id="WP_155092045.1">
    <property type="nucleotide sequence ID" value="NZ_CP102754.1"/>
</dbReference>
<name>A0A6I3LEX2_9FLAO</name>
<keyword evidence="7" id="KW-0460">Magnesium</keyword>
<comment type="subunit">
    <text evidence="7">Monomer.</text>
</comment>
<comment type="subcellular location">
    <subcellularLocation>
        <location evidence="7">Cytoplasm</location>
    </subcellularLocation>
</comment>
<evidence type="ECO:0000256" key="6">
    <source>
        <dbReference type="ARBA" id="ARBA00023141"/>
    </source>
</evidence>
<keyword evidence="3 7" id="KW-0547">Nucleotide-binding</keyword>
<evidence type="ECO:0000256" key="3">
    <source>
        <dbReference type="ARBA" id="ARBA00022741"/>
    </source>
</evidence>
<comment type="similarity">
    <text evidence="7">Belongs to the shikimate kinase family.</text>
</comment>
<sequence length="171" mass="19645">MKKIILVGYMGSGKSTIGKKLAEDLSFPFIDLDDYIEQKEQTSISAIFKNKGEIHFRKLEHLALREIIDLPQNVILSLGGGTPCYANNHEVLQREDVKSFYLKGSIKTLANRLEKEKEHRPILNQDTDDTLETFIAKHLFDRSYFYYQAKHIISIDDKSVNEIVTDIKALL</sequence>
<dbReference type="GO" id="GO:0009073">
    <property type="term" value="P:aromatic amino acid family biosynthetic process"/>
    <property type="evidence" value="ECO:0007669"/>
    <property type="project" value="UniProtKB-KW"/>
</dbReference>
<feature type="binding site" evidence="7">
    <location>
        <position position="15"/>
    </location>
    <ligand>
        <name>Mg(2+)</name>
        <dbReference type="ChEBI" id="CHEBI:18420"/>
    </ligand>
</feature>
<dbReference type="OrthoDB" id="9800332at2"/>
<organism evidence="8 9">
    <name type="scientific">Myroides albus</name>
    <dbReference type="NCBI Taxonomy" id="2562892"/>
    <lineage>
        <taxon>Bacteria</taxon>
        <taxon>Pseudomonadati</taxon>
        <taxon>Bacteroidota</taxon>
        <taxon>Flavobacteriia</taxon>
        <taxon>Flavobacteriales</taxon>
        <taxon>Flavobacteriaceae</taxon>
        <taxon>Myroides</taxon>
    </lineage>
</organism>
<evidence type="ECO:0000313" key="8">
    <source>
        <dbReference type="EMBL" id="MTG98009.1"/>
    </source>
</evidence>
<evidence type="ECO:0000256" key="7">
    <source>
        <dbReference type="HAMAP-Rule" id="MF_00109"/>
    </source>
</evidence>
<comment type="caution">
    <text evidence="7">Lacks conserved residue(s) required for the propagation of feature annotation.</text>
</comment>
<protein>
    <recommendedName>
        <fullName evidence="7">Shikimate kinase</fullName>
        <shortName evidence="7">SK</shortName>
        <ecNumber evidence="7">2.7.1.71</ecNumber>
    </recommendedName>
</protein>
<gene>
    <name evidence="7" type="primary">aroK</name>
    <name evidence="8" type="ORF">GJV76_07670</name>
</gene>
<dbReference type="EMBL" id="WMJX01000012">
    <property type="protein sequence ID" value="MTG98009.1"/>
    <property type="molecule type" value="Genomic_DNA"/>
</dbReference>
<dbReference type="GO" id="GO:0005524">
    <property type="term" value="F:ATP binding"/>
    <property type="evidence" value="ECO:0007669"/>
    <property type="project" value="UniProtKB-UniRule"/>
</dbReference>
<evidence type="ECO:0000256" key="5">
    <source>
        <dbReference type="ARBA" id="ARBA00022840"/>
    </source>
</evidence>
<comment type="caution">
    <text evidence="8">The sequence shown here is derived from an EMBL/GenBank/DDBJ whole genome shotgun (WGS) entry which is preliminary data.</text>
</comment>
<dbReference type="Pfam" id="PF01202">
    <property type="entry name" value="SKI"/>
    <property type="match status" value="1"/>
</dbReference>
<dbReference type="SUPFAM" id="SSF52540">
    <property type="entry name" value="P-loop containing nucleoside triphosphate hydrolases"/>
    <property type="match status" value="1"/>
</dbReference>
<reference evidence="8 9" key="1">
    <citation type="submission" date="2019-11" db="EMBL/GenBank/DDBJ databases">
        <title>Genome of Strain BIT-d1.</title>
        <authorList>
            <person name="Yang Y."/>
        </authorList>
    </citation>
    <scope>NUCLEOTIDE SEQUENCE [LARGE SCALE GENOMIC DNA]</scope>
    <source>
        <strain evidence="8 9">BIT-d1</strain>
    </source>
</reference>
<dbReference type="InterPro" id="IPR000623">
    <property type="entry name" value="Shikimate_kinase/TSH1"/>
</dbReference>
<dbReference type="PANTHER" id="PTHR21087:SF16">
    <property type="entry name" value="SHIKIMATE KINASE 1, CHLOROPLASTIC"/>
    <property type="match status" value="1"/>
</dbReference>
<dbReference type="InterPro" id="IPR031322">
    <property type="entry name" value="Shikimate/glucono_kinase"/>
</dbReference>
<keyword evidence="9" id="KW-1185">Reference proteome</keyword>
<feature type="binding site" evidence="7">
    <location>
        <position position="80"/>
    </location>
    <ligand>
        <name>substrate</name>
    </ligand>
</feature>
<comment type="pathway">
    <text evidence="7">Metabolic intermediate biosynthesis; chorismate biosynthesis; chorismate from D-erythrose 4-phosphate and phosphoenolpyruvate: step 5/7.</text>
</comment>
<dbReference type="PRINTS" id="PR01100">
    <property type="entry name" value="SHIKIMTKNASE"/>
</dbReference>
<dbReference type="HAMAP" id="MF_00109">
    <property type="entry name" value="Shikimate_kinase"/>
    <property type="match status" value="1"/>
</dbReference>
<dbReference type="EC" id="2.7.1.71" evidence="7"/>
<comment type="cofactor">
    <cofactor evidence="7">
        <name>Mg(2+)</name>
        <dbReference type="ChEBI" id="CHEBI:18420"/>
    </cofactor>
    <text evidence="7">Binds 1 Mg(2+) ion per subunit.</text>
</comment>
<evidence type="ECO:0000256" key="2">
    <source>
        <dbReference type="ARBA" id="ARBA00022679"/>
    </source>
</evidence>
<dbReference type="GO" id="GO:0000287">
    <property type="term" value="F:magnesium ion binding"/>
    <property type="evidence" value="ECO:0007669"/>
    <property type="project" value="UniProtKB-UniRule"/>
</dbReference>
<keyword evidence="7" id="KW-0479">Metal-binding</keyword>
<feature type="binding site" evidence="7">
    <location>
        <position position="33"/>
    </location>
    <ligand>
        <name>substrate</name>
    </ligand>
</feature>
<dbReference type="UniPathway" id="UPA00053">
    <property type="reaction ID" value="UER00088"/>
</dbReference>
<keyword evidence="1 7" id="KW-0028">Amino-acid biosynthesis</keyword>
<dbReference type="AlphaFoldDB" id="A0A6I3LEX2"/>
<dbReference type="GO" id="GO:0008652">
    <property type="term" value="P:amino acid biosynthetic process"/>
    <property type="evidence" value="ECO:0007669"/>
    <property type="project" value="UniProtKB-KW"/>
</dbReference>
<keyword evidence="4 7" id="KW-0418">Kinase</keyword>
<accession>A0A6I3LEX2</accession>
<feature type="binding site" evidence="7">
    <location>
        <position position="142"/>
    </location>
    <ligand>
        <name>substrate</name>
    </ligand>
</feature>
<dbReference type="PANTHER" id="PTHR21087">
    <property type="entry name" value="SHIKIMATE KINASE"/>
    <property type="match status" value="1"/>
</dbReference>
<dbReference type="InterPro" id="IPR027417">
    <property type="entry name" value="P-loop_NTPase"/>
</dbReference>
<keyword evidence="6 7" id="KW-0057">Aromatic amino acid biosynthesis</keyword>
<evidence type="ECO:0000256" key="1">
    <source>
        <dbReference type="ARBA" id="ARBA00022605"/>
    </source>
</evidence>
<keyword evidence="2 7" id="KW-0808">Transferase</keyword>
<feature type="binding site" evidence="7">
    <location>
        <position position="120"/>
    </location>
    <ligand>
        <name>ATP</name>
        <dbReference type="ChEBI" id="CHEBI:30616"/>
    </ligand>
</feature>